<proteinExistence type="predicted"/>
<organism evidence="2 5">
    <name type="scientific">Gluconacetobacter dulcium</name>
    <dbReference type="NCBI Taxonomy" id="2729096"/>
    <lineage>
        <taxon>Bacteria</taxon>
        <taxon>Pseudomonadati</taxon>
        <taxon>Pseudomonadota</taxon>
        <taxon>Alphaproteobacteria</taxon>
        <taxon>Acetobacterales</taxon>
        <taxon>Acetobacteraceae</taxon>
        <taxon>Gluconacetobacter</taxon>
    </lineage>
</organism>
<sequence>MSFNEDDILKQTYRRHFQNVNDAEVGFVDTASAGLFSPQQAQKERADERYSLHFMVKTKGHETESRKDYEALFEMPADRLQKEIDDRMFSAKPGEPFPSRAHLRALAVGDARGITDTWRQDKAVSDTRIPETATNVQAPARQGSVGQQAQEAKRRASALPPRPGIPYRPIAGARKTSLERQIETADRAYVNHQNDPRNEKRAVTR</sequence>
<evidence type="ECO:0000313" key="3">
    <source>
        <dbReference type="EMBL" id="MBB2193786.1"/>
    </source>
</evidence>
<dbReference type="Proteomes" id="UP000561077">
    <property type="component" value="Unassembled WGS sequence"/>
</dbReference>
<keyword evidence="4" id="KW-1185">Reference proteome</keyword>
<dbReference type="Proteomes" id="UP000540490">
    <property type="component" value="Unassembled WGS sequence"/>
</dbReference>
<feature type="compositionally biased region" description="Basic and acidic residues" evidence="1">
    <location>
        <begin position="176"/>
        <end position="186"/>
    </location>
</feature>
<dbReference type="RefSeq" id="WP_182973753.1">
    <property type="nucleotide sequence ID" value="NZ_JABEQN010000009.1"/>
</dbReference>
<feature type="compositionally biased region" description="Basic and acidic residues" evidence="1">
    <location>
        <begin position="194"/>
        <end position="205"/>
    </location>
</feature>
<feature type="region of interest" description="Disordered" evidence="1">
    <location>
        <begin position="132"/>
        <end position="205"/>
    </location>
</feature>
<reference evidence="4 5" key="1">
    <citation type="submission" date="2020-04" db="EMBL/GenBank/DDBJ databases">
        <title>Description of novel Gluconacetobacter.</title>
        <authorList>
            <person name="Sombolestani A."/>
        </authorList>
    </citation>
    <scope>NUCLEOTIDE SEQUENCE [LARGE SCALE GENOMIC DNA]</scope>
    <source>
        <strain evidence="3 4">LMG 1728</strain>
        <strain evidence="2 5">LMG 1731</strain>
    </source>
</reference>
<evidence type="ECO:0000313" key="2">
    <source>
        <dbReference type="EMBL" id="MBB2164650.1"/>
    </source>
</evidence>
<evidence type="ECO:0000313" key="4">
    <source>
        <dbReference type="Proteomes" id="UP000540490"/>
    </source>
</evidence>
<protein>
    <submittedName>
        <fullName evidence="2">Uncharacterized protein</fullName>
    </submittedName>
</protein>
<gene>
    <name evidence="3" type="ORF">HLH25_09040</name>
    <name evidence="2" type="ORF">HLH26_08860</name>
</gene>
<accession>A0A7W4IKQ5</accession>
<evidence type="ECO:0000256" key="1">
    <source>
        <dbReference type="SAM" id="MobiDB-lite"/>
    </source>
</evidence>
<comment type="caution">
    <text evidence="2">The sequence shown here is derived from an EMBL/GenBank/DDBJ whole genome shotgun (WGS) entry which is preliminary data.</text>
</comment>
<dbReference type="AlphaFoldDB" id="A0A7W4IKQ5"/>
<dbReference type="EMBL" id="JABEQO010000009">
    <property type="protein sequence ID" value="MBB2164650.1"/>
    <property type="molecule type" value="Genomic_DNA"/>
</dbReference>
<dbReference type="EMBL" id="JABEQN010000009">
    <property type="protein sequence ID" value="MBB2193786.1"/>
    <property type="molecule type" value="Genomic_DNA"/>
</dbReference>
<evidence type="ECO:0000313" key="5">
    <source>
        <dbReference type="Proteomes" id="UP000561077"/>
    </source>
</evidence>
<name>A0A7W4IKQ5_9PROT</name>